<sequence length="265" mass="30856">MVKVGRNKIVASNPIDKAKAAPRKKTNPLFKSHKRDYRIGRAIQFKRNLRRFVKWPKYIKMQRQKQILFKRLKVPPPIHQFSQTLDKQTFDNLWTLMNKYKPETKEERKNRLKIVSEKRAAGVVSAKPQNRKKCIVFGVNEIVTLIEKKKAKLVVISFDVDPIELVVYLPCLCRRMGVPYCIVKGKARLGKVVDMKNCAVVAFDKVLPEDQNTFSKLCEAINNNFSDRFNHIRKTWGIPELGSKSIDKIEKLERIKLREAKALIK</sequence>
<dbReference type="GO" id="GO:0003723">
    <property type="term" value="F:RNA binding"/>
    <property type="evidence" value="ECO:0007669"/>
    <property type="project" value="UniProtKB-UniRule"/>
</dbReference>
<dbReference type="PROSITE" id="PS01082">
    <property type="entry name" value="RIBOSOMAL_L7AE"/>
    <property type="match status" value="1"/>
</dbReference>
<dbReference type="FunFam" id="3.30.1330.30:FF:000003">
    <property type="entry name" value="60S ribosomal protein L7a"/>
    <property type="match status" value="1"/>
</dbReference>
<evidence type="ECO:0000256" key="1">
    <source>
        <dbReference type="ARBA" id="ARBA00007337"/>
    </source>
</evidence>
<dbReference type="PRINTS" id="PR00882">
    <property type="entry name" value="RIBOSOMALL7A"/>
</dbReference>
<evidence type="ECO:0000256" key="4">
    <source>
        <dbReference type="RuleBase" id="RU367042"/>
    </source>
</evidence>
<dbReference type="OrthoDB" id="29563at2759"/>
<keyword evidence="7" id="KW-1185">Reference proteome</keyword>
<dbReference type="Pfam" id="PF01248">
    <property type="entry name" value="Ribosomal_L7Ae"/>
    <property type="match status" value="1"/>
</dbReference>
<dbReference type="InterPro" id="IPR004038">
    <property type="entry name" value="Ribosomal_eL8/eL30/eS12/Gad45"/>
</dbReference>
<dbReference type="PRINTS" id="PR00881">
    <property type="entry name" value="L7ARS6FAMILY"/>
</dbReference>
<evidence type="ECO:0000313" key="6">
    <source>
        <dbReference type="EMBL" id="OAF64161.1"/>
    </source>
</evidence>
<dbReference type="GO" id="GO:0042254">
    <property type="term" value="P:ribosome biogenesis"/>
    <property type="evidence" value="ECO:0007669"/>
    <property type="project" value="InterPro"/>
</dbReference>
<evidence type="ECO:0000259" key="5">
    <source>
        <dbReference type="Pfam" id="PF01248"/>
    </source>
</evidence>
<feature type="domain" description="Ribosomal protein eL8/eL30/eS12/Gadd45" evidence="5">
    <location>
        <begin position="130"/>
        <end position="202"/>
    </location>
</feature>
<gene>
    <name evidence="6" type="ORF">A3Q56_08130</name>
</gene>
<evidence type="ECO:0000256" key="2">
    <source>
        <dbReference type="ARBA" id="ARBA00022980"/>
    </source>
</evidence>
<comment type="caution">
    <text evidence="6">The sequence shown here is derived from an EMBL/GenBank/DDBJ whole genome shotgun (WGS) entry which is preliminary data.</text>
</comment>
<dbReference type="InterPro" id="IPR018492">
    <property type="entry name" value="Ribosomal_eL8/Nhp2"/>
</dbReference>
<keyword evidence="3 4" id="KW-0687">Ribonucleoprotein</keyword>
<comment type="similarity">
    <text evidence="1 4">Belongs to the eukaryotic ribosomal protein eL8 family.</text>
</comment>
<dbReference type="PANTHER" id="PTHR23105">
    <property type="entry name" value="RIBOSOMAL PROTEIN L7AE FAMILY MEMBER"/>
    <property type="match status" value="1"/>
</dbReference>
<dbReference type="SUPFAM" id="SSF55315">
    <property type="entry name" value="L30e-like"/>
    <property type="match status" value="1"/>
</dbReference>
<protein>
    <recommendedName>
        <fullName evidence="4">60S ribosomal protein L7a</fullName>
    </recommendedName>
</protein>
<organism evidence="6 7">
    <name type="scientific">Intoshia linei</name>
    <dbReference type="NCBI Taxonomy" id="1819745"/>
    <lineage>
        <taxon>Eukaryota</taxon>
        <taxon>Metazoa</taxon>
        <taxon>Spiralia</taxon>
        <taxon>Lophotrochozoa</taxon>
        <taxon>Mesozoa</taxon>
        <taxon>Orthonectida</taxon>
        <taxon>Rhopaluridae</taxon>
        <taxon>Intoshia</taxon>
    </lineage>
</organism>
<dbReference type="Gene3D" id="3.30.1330.30">
    <property type="match status" value="1"/>
</dbReference>
<keyword evidence="2 4" id="KW-0689">Ribosomal protein</keyword>
<dbReference type="InterPro" id="IPR004037">
    <property type="entry name" value="Ribosomal_eL8-like_CS"/>
</dbReference>
<dbReference type="GO" id="GO:0022625">
    <property type="term" value="C:cytosolic large ribosomal subunit"/>
    <property type="evidence" value="ECO:0007669"/>
    <property type="project" value="UniProtKB-UniRule"/>
</dbReference>
<proteinExistence type="inferred from homology"/>
<accession>A0A177ARZ6</accession>
<dbReference type="InterPro" id="IPR001921">
    <property type="entry name" value="Ribosomal_eL8_euk"/>
</dbReference>
<dbReference type="EMBL" id="LWCA01002066">
    <property type="protein sequence ID" value="OAF64161.1"/>
    <property type="molecule type" value="Genomic_DNA"/>
</dbReference>
<dbReference type="InterPro" id="IPR050257">
    <property type="entry name" value="eL8/uL1-like"/>
</dbReference>
<evidence type="ECO:0000256" key="3">
    <source>
        <dbReference type="ARBA" id="ARBA00023274"/>
    </source>
</evidence>
<dbReference type="Proteomes" id="UP000078046">
    <property type="component" value="Unassembled WGS sequence"/>
</dbReference>
<comment type="function">
    <text evidence="4">Component of the ribosome.</text>
</comment>
<name>A0A177ARZ6_9BILA</name>
<reference evidence="6 7" key="1">
    <citation type="submission" date="2016-04" db="EMBL/GenBank/DDBJ databases">
        <title>The genome of Intoshia linei affirms orthonectids as highly simplified spiralians.</title>
        <authorList>
            <person name="Mikhailov K.V."/>
            <person name="Slusarev G.S."/>
            <person name="Nikitin M.A."/>
            <person name="Logacheva M.D."/>
            <person name="Penin A."/>
            <person name="Aleoshin V."/>
            <person name="Panchin Y.V."/>
        </authorList>
    </citation>
    <scope>NUCLEOTIDE SEQUENCE [LARGE SCALE GENOMIC DNA]</scope>
    <source>
        <strain evidence="6">Intl2013</strain>
        <tissue evidence="6">Whole animal</tissue>
    </source>
</reference>
<dbReference type="InterPro" id="IPR029064">
    <property type="entry name" value="Ribosomal_eL30-like_sf"/>
</dbReference>
<evidence type="ECO:0000313" key="7">
    <source>
        <dbReference type="Proteomes" id="UP000078046"/>
    </source>
</evidence>
<dbReference type="AlphaFoldDB" id="A0A177ARZ6"/>